<organism evidence="1 2">
    <name type="scientific">Alkalicoccus halolimnae</name>
    <dbReference type="NCBI Taxonomy" id="1667239"/>
    <lineage>
        <taxon>Bacteria</taxon>
        <taxon>Bacillati</taxon>
        <taxon>Bacillota</taxon>
        <taxon>Bacilli</taxon>
        <taxon>Bacillales</taxon>
        <taxon>Bacillaceae</taxon>
        <taxon>Alkalicoccus</taxon>
    </lineage>
</organism>
<dbReference type="Proteomes" id="UP000321816">
    <property type="component" value="Chromosome"/>
</dbReference>
<proteinExistence type="predicted"/>
<dbReference type="EMBL" id="CP144914">
    <property type="protein sequence ID" value="WWD79311.1"/>
    <property type="molecule type" value="Genomic_DNA"/>
</dbReference>
<keyword evidence="2" id="KW-1185">Reference proteome</keyword>
<name>A0A5C7F809_9BACI</name>
<gene>
    <name evidence="1" type="ORF">FTX54_012915</name>
</gene>
<dbReference type="OrthoDB" id="9895907at2"/>
<protein>
    <submittedName>
        <fullName evidence="1">Uncharacterized protein</fullName>
    </submittedName>
</protein>
<evidence type="ECO:0000313" key="1">
    <source>
        <dbReference type="EMBL" id="WWD79311.1"/>
    </source>
</evidence>
<sequence>MEKFASSREIYIKEKRRFAVESWKEGELYWVYVIELAEEQSRGVFRRSESKEDAAEEAVEVLYKYNH</sequence>
<dbReference type="AlphaFoldDB" id="A0A5C7F809"/>
<evidence type="ECO:0000313" key="2">
    <source>
        <dbReference type="Proteomes" id="UP000321816"/>
    </source>
</evidence>
<dbReference type="RefSeq" id="WP_147803382.1">
    <property type="nucleotide sequence ID" value="NZ_CP144914.1"/>
</dbReference>
<reference evidence="1 2" key="1">
    <citation type="submission" date="2024-01" db="EMBL/GenBank/DDBJ databases">
        <title>Complete Genome Sequence of Alkalicoccus halolimnae BZ-SZ-XJ29T, a Moderately Halophilic Bacterium Isolated from a Salt Lake.</title>
        <authorList>
            <person name="Zhao B."/>
        </authorList>
    </citation>
    <scope>NUCLEOTIDE SEQUENCE [LARGE SCALE GENOMIC DNA]</scope>
    <source>
        <strain evidence="1 2">BZ-SZ-XJ29</strain>
    </source>
</reference>
<dbReference type="KEGG" id="ahal:FTX54_012915"/>
<accession>A0A5C7F809</accession>